<keyword evidence="2" id="KW-1185">Reference proteome</keyword>
<sequence length="2000" mass="218572">MVAIPTLSLLFALAEWAGPARPSPHLLLRPRERERDPGTMMNFNIAVIHAGANVQVEAAAGPGGRLLYPGFGRAHSSLGESVYTQWGSANVIWLQVNDSSPKTLLSQLCDLLAARPLQGLVYEEERPPPTAWGPLAPMLEFVSAQTGLPIVAVGGGAGLGRMQQESGSIFLQFSSSTALQLEVIFKILEEYDWTTFSVVSTRHHGYQDFLSVVDGLTDGSFIGWEKKSVVMLNVTDDPGGARTRRLLKENEAQVRLLYCSQEEAELVFKAAWAAGQAGPSHMWFAVGPALSGLGMEGLPRALFAVRPQGWKDRPVLRIARGVSILTHGAVALRRDYGASGGPNFVTNCMTEANQTHRVRGRMRYFSNITLGGRDYSFDSDGYLANPVLDVISYTPGKGWEDVGFWENGKLVLVYPAWSRYGPFLQPPDGAQHLHVVTLEERPFVIVELADPASNTCIRDSVPCRRPPNASLPVTEGVPPKKQCCKGFCIDILKRLAKIVGFTYDLYLVTNGKHGKKIDGVWNGMIGEVVAQRADMAIGSLTINEERSEVVDFSVPFVETGISVMVSRSNGTVSPSAFLEPYSPAVWVMMFVMCLTVVAVTVFIFEFFSPVGYNRSLSSGKKTGGSTFTIGKSVWLLWAIVFNNSVPVENPRGTTSKIMVLIWAFFAVIFLASYTANLAAFMIQEEYIDTVSGLSDKKFQHPTEQYPPLKFGTVPNGSTEKNIRSNYLDMHKYMIKYNQKGVEDAINNLKTGKLDAFIYDAAVLNYMARKDEGCKVMTIGSGKVFATTGYGIALHKNSRWKRPLDLALLQLVGDDEIEMLERLWLSGICHNDKIEVMSSKLDIDNMAGVFYMLLVAMGLSLLVFAWEHLVYWRLRHCMATSSGKLDFLLAISRGMYSCCSFEDETTPGGAKSSMSLTVHHHGAMVTVPPPSHMVSTSVNNPALAMTQSHQPIYKTPLPGSPPSLVHSGTGLGPTNTPMLGAPLPCSTFLPRPDRRLAVVDRWRLPKTGIVSNPMAGRVATANIGPFPQKVAPTWGTAAGGLVGGGGLDGYKRYYGPIDPEGLGPCMDQQAGSQTPKLAPRGHPQPPPATVAFYSEKGPDHGLVKRGGGGGGAGAQGKGGVKTLGTPRLPPKSQATGVAPVPLPPNPPLPLPSPPLPSSFWRRRRPKKPKEPGGPLYENILPLGRRGGARDGGGRRGRPLSPPLSLPVSVPVSPTYTPPSPSASLPYTTSTSSSSSNTSSTSSSTSSSRSSSRSSSTSGTSRSTREGLDGDDDDDDDEELTEESSLLLGRGKDRERSIISSRSLSHGRHPPPIPPRKPRTPRGERERERGGSQLAQLQEWWAGWGERDKDRSGRGGGGEDDERKREKRRRKDKEKKKKKKNKRRKKREEREREREKERKRRKVKKKRKKKELRTKKRKKSTGRSEPEEGDVEADREGEGEGERDGGIPDYPSFPTQYRSTFGEKGRDSAWEGERERGRREEEGDDREQEGGRSRERRTKISRSQSRQAPPGRRIPNLHKLPASVKFWVSGGNEEGGDPNAETPSSSLHPLLPPSRRQRSVGGEKAEGDKGGERRPLLVRYERGRAHTREGLSFHEWDSEDEEDDEDDEVERQRDRTRERVEKRMRRAGGRGAVSESERDRTRAEDSYSDDRSSGEFGRFERYWEGNGGAGGGPGSGGIGGIGGGGWFFGTYPSIQKGGSINSRDDSILGRGEGWGGARGDFWGSGPGIGWGSGGGSGGLGSQWPPPPAHLPPPQRYWSVDKLHMKGEKKWKRGGGGKGKGRPRLREQESGGSCSCSQYPHPHVHPHPPRRSHSHGKRGSTALSHSQEELLPHCHSFSGGSRPPKPPPKLDQGQAKSGSQSSLCPQQPGGLGDHPPQASPSPPQPVPTGPSSSLPVPIPPPPQSLLRLARPLPAPSSSTRDSGHCPSPGVSIPHTCRSKPRACVPDEAPPISPAWRVRYDRGRRERETCEPSPLLRLIPLTPWQRERPQQLTLLLRRSIRTIS</sequence>
<evidence type="ECO:0000313" key="1">
    <source>
        <dbReference type="EMBL" id="KAJ8005118.1"/>
    </source>
</evidence>
<comment type="caution">
    <text evidence="1">The sequence shown here is derived from an EMBL/GenBank/DDBJ whole genome shotgun (WGS) entry which is preliminary data.</text>
</comment>
<protein>
    <submittedName>
        <fullName evidence="1">Uncharacterized protein</fullName>
    </submittedName>
</protein>
<name>A0ACC2GNC0_DALPE</name>
<evidence type="ECO:0000313" key="2">
    <source>
        <dbReference type="Proteomes" id="UP001157502"/>
    </source>
</evidence>
<gene>
    <name evidence="1" type="ORF">DPEC_G00143330</name>
</gene>
<reference evidence="1" key="1">
    <citation type="submission" date="2021-05" db="EMBL/GenBank/DDBJ databases">
        <authorList>
            <person name="Pan Q."/>
            <person name="Jouanno E."/>
            <person name="Zahm M."/>
            <person name="Klopp C."/>
            <person name="Cabau C."/>
            <person name="Louis A."/>
            <person name="Berthelot C."/>
            <person name="Parey E."/>
            <person name="Roest Crollius H."/>
            <person name="Montfort J."/>
            <person name="Robinson-Rechavi M."/>
            <person name="Bouchez O."/>
            <person name="Lampietro C."/>
            <person name="Lopez Roques C."/>
            <person name="Donnadieu C."/>
            <person name="Postlethwait J."/>
            <person name="Bobe J."/>
            <person name="Dillon D."/>
            <person name="Chandos A."/>
            <person name="von Hippel F."/>
            <person name="Guiguen Y."/>
        </authorList>
    </citation>
    <scope>NUCLEOTIDE SEQUENCE</scope>
    <source>
        <strain evidence="1">YG-Jan2019</strain>
    </source>
</reference>
<proteinExistence type="predicted"/>
<accession>A0ACC2GNC0</accession>
<dbReference type="Proteomes" id="UP001157502">
    <property type="component" value="Chromosome 11"/>
</dbReference>
<dbReference type="EMBL" id="CM055738">
    <property type="protein sequence ID" value="KAJ8005118.1"/>
    <property type="molecule type" value="Genomic_DNA"/>
</dbReference>
<organism evidence="1 2">
    <name type="scientific">Dallia pectoralis</name>
    <name type="common">Alaska blackfish</name>
    <dbReference type="NCBI Taxonomy" id="75939"/>
    <lineage>
        <taxon>Eukaryota</taxon>
        <taxon>Metazoa</taxon>
        <taxon>Chordata</taxon>
        <taxon>Craniata</taxon>
        <taxon>Vertebrata</taxon>
        <taxon>Euteleostomi</taxon>
        <taxon>Actinopterygii</taxon>
        <taxon>Neopterygii</taxon>
        <taxon>Teleostei</taxon>
        <taxon>Protacanthopterygii</taxon>
        <taxon>Esociformes</taxon>
        <taxon>Umbridae</taxon>
        <taxon>Dallia</taxon>
    </lineage>
</organism>